<name>A0A9W4DSK1_9ACTN</name>
<feature type="compositionally biased region" description="Basic and acidic residues" evidence="1">
    <location>
        <begin position="86"/>
        <end position="95"/>
    </location>
</feature>
<comment type="caution">
    <text evidence="2">The sequence shown here is derived from an EMBL/GenBank/DDBJ whole genome shotgun (WGS) entry which is preliminary data.</text>
</comment>
<protein>
    <submittedName>
        <fullName evidence="2">Uncharacterized protein</fullName>
    </submittedName>
</protein>
<proteinExistence type="predicted"/>
<feature type="compositionally biased region" description="Basic residues" evidence="1">
    <location>
        <begin position="11"/>
        <end position="51"/>
    </location>
</feature>
<dbReference type="Proteomes" id="UP001152519">
    <property type="component" value="Unassembled WGS sequence"/>
</dbReference>
<evidence type="ECO:0000313" key="2">
    <source>
        <dbReference type="EMBL" id="CAG6395237.1"/>
    </source>
</evidence>
<sequence length="270" mass="28612">MAAAGLARCGLGRHRRPHRSAARPPRRPGHRGRSRHRPAPRLGRGGHRLRAARAGDGADADPHAAPPTAAPPAQDHRTLEGLPALRNDDRPRLPDLHPVQRLLPARPRCPGIRLARPRRRAVHAGGVGPLPAQPAGHPAQPARRLDARLPLDDVRDGPPGPDCHGRGAGRPGRLREPRNTLIPQALRSGTAAAPTAAVPSGDEPARPRHLLIHRPGAPPGPLRPGRTASRPLGSTMNRNVQRTCSDLGQPPSEMASGMQKPPSAILAGTR</sequence>
<keyword evidence="3" id="KW-1185">Reference proteome</keyword>
<feature type="compositionally biased region" description="Low complexity" evidence="1">
    <location>
        <begin position="1"/>
        <end position="10"/>
    </location>
</feature>
<accession>A0A9W4DSK1</accession>
<dbReference type="AlphaFoldDB" id="A0A9W4DSK1"/>
<organism evidence="2 3">
    <name type="scientific">Actinacidiphila cocklensis</name>
    <dbReference type="NCBI Taxonomy" id="887465"/>
    <lineage>
        <taxon>Bacteria</taxon>
        <taxon>Bacillati</taxon>
        <taxon>Actinomycetota</taxon>
        <taxon>Actinomycetes</taxon>
        <taxon>Kitasatosporales</taxon>
        <taxon>Streptomycetaceae</taxon>
        <taxon>Actinacidiphila</taxon>
    </lineage>
</organism>
<dbReference type="EMBL" id="CAJSLV010000060">
    <property type="protein sequence ID" value="CAG6395237.1"/>
    <property type="molecule type" value="Genomic_DNA"/>
</dbReference>
<feature type="region of interest" description="Disordered" evidence="1">
    <location>
        <begin position="153"/>
        <end position="270"/>
    </location>
</feature>
<gene>
    <name evidence="2" type="ORF">SCOCK_300046</name>
</gene>
<reference evidence="2" key="1">
    <citation type="submission" date="2021-05" db="EMBL/GenBank/DDBJ databases">
        <authorList>
            <person name="Arsene-Ploetze F."/>
        </authorList>
    </citation>
    <scope>NUCLEOTIDE SEQUENCE</scope>
    <source>
        <strain evidence="2">DSM 42138</strain>
    </source>
</reference>
<feature type="region of interest" description="Disordered" evidence="1">
    <location>
        <begin position="1"/>
        <end position="97"/>
    </location>
</feature>
<feature type="compositionally biased region" description="Polar residues" evidence="1">
    <location>
        <begin position="232"/>
        <end position="246"/>
    </location>
</feature>
<evidence type="ECO:0000313" key="3">
    <source>
        <dbReference type="Proteomes" id="UP001152519"/>
    </source>
</evidence>
<evidence type="ECO:0000256" key="1">
    <source>
        <dbReference type="SAM" id="MobiDB-lite"/>
    </source>
</evidence>